<gene>
    <name evidence="2" type="ORF">LPMP_351850</name>
</gene>
<dbReference type="eggNOG" id="ENOG502SFXP">
    <property type="taxonomic scope" value="Eukaryota"/>
</dbReference>
<organism evidence="2 3">
    <name type="scientific">Leishmania panamensis</name>
    <dbReference type="NCBI Taxonomy" id="5679"/>
    <lineage>
        <taxon>Eukaryota</taxon>
        <taxon>Discoba</taxon>
        <taxon>Euglenozoa</taxon>
        <taxon>Kinetoplastea</taxon>
        <taxon>Metakinetoplastina</taxon>
        <taxon>Trypanosomatida</taxon>
        <taxon>Trypanosomatidae</taxon>
        <taxon>Leishmaniinae</taxon>
        <taxon>Leishmania</taxon>
        <taxon>Leishmania guyanensis species complex</taxon>
    </lineage>
</organism>
<evidence type="ECO:0000313" key="2">
    <source>
        <dbReference type="EMBL" id="AIO02322.1"/>
    </source>
</evidence>
<dbReference type="OrthoDB" id="264519at2759"/>
<keyword evidence="1" id="KW-0175">Coiled coil</keyword>
<dbReference type="EMBL" id="CP009404">
    <property type="protein sequence ID" value="AIO02322.1"/>
    <property type="molecule type" value="Genomic_DNA"/>
</dbReference>
<evidence type="ECO:0000313" key="3">
    <source>
        <dbReference type="Proteomes" id="UP000063063"/>
    </source>
</evidence>
<evidence type="ECO:0000256" key="1">
    <source>
        <dbReference type="SAM" id="Coils"/>
    </source>
</evidence>
<accession>A0A088SKH2</accession>
<name>A0A088SKH2_LEIPA</name>
<sequence length="369" mass="41382">MSGSARSFRSSPVFGSAQAGHSATAIAVRVHSDERLLPGAVQAAASPSLSAATSSPPLKAFFSVNPTHTISATAIGSENGAVTQQRWHADMLEVKAYLNALDAAREDCANAGLYHLAQLCMQRMEKTIRLLAKRIAKEGNAVAERTRQGLNDRQRLQQLNLRKRWKAKVLAHQQNASTMLAAAEQHHHAELMQAGMCKHEELRSTSADHSIGFSWSSEVQHLQSELQLYVRQHRYREAERVQAQLSRLERQERQAQQRNVTQHHAQRLQAMRVEQAAQLASMKAMHQQEKQEMFHAGRVELDAMIRQHAVSLQAVEERRLFLHESAQAILKSYDNADALDPRATGLKLIRLSQLLWTFPKVQQSSEHGE</sequence>
<dbReference type="VEuPathDB" id="TriTrypDB:LPAL13_350024500"/>
<dbReference type="VEuPathDB" id="TriTrypDB:LPMP_351850"/>
<dbReference type="KEGG" id="lpan:LPMP_351850"/>
<keyword evidence="3" id="KW-1185">Reference proteome</keyword>
<dbReference type="RefSeq" id="XP_010703122.1">
    <property type="nucleotide sequence ID" value="XM_010704820.1"/>
</dbReference>
<dbReference type="AlphaFoldDB" id="A0A088SKH2"/>
<dbReference type="GeneID" id="22579214"/>
<proteinExistence type="predicted"/>
<feature type="coiled-coil region" evidence="1">
    <location>
        <begin position="231"/>
        <end position="258"/>
    </location>
</feature>
<protein>
    <submittedName>
        <fullName evidence="2">Uncharacterized protein</fullName>
    </submittedName>
</protein>
<reference evidence="2 3" key="1">
    <citation type="journal article" date="2015" name="Sci. Rep.">
        <title>The genome of Leishmania panamensis: insights into genomics of the L. (Viannia) subgenus.</title>
        <authorList>
            <person name="Llanes A."/>
            <person name="Restrepo C.M."/>
            <person name="Vecchio G.D."/>
            <person name="Anguizola F.J."/>
            <person name="Lleonart R."/>
        </authorList>
    </citation>
    <scope>NUCLEOTIDE SEQUENCE [LARGE SCALE GENOMIC DNA]</scope>
    <source>
        <strain evidence="2 3">MHOM/PA/94/PSC-1</strain>
    </source>
</reference>
<dbReference type="Proteomes" id="UP000063063">
    <property type="component" value="Chromosome 35"/>
</dbReference>